<feature type="transmembrane region" description="Helical" evidence="6">
    <location>
        <begin position="178"/>
        <end position="198"/>
    </location>
</feature>
<feature type="transmembrane region" description="Helical" evidence="6">
    <location>
        <begin position="280"/>
        <end position="300"/>
    </location>
</feature>
<evidence type="ECO:0000313" key="9">
    <source>
        <dbReference type="EMBL" id="ONH69490.1"/>
    </source>
</evidence>
<feature type="transmembrane region" description="Helical" evidence="6">
    <location>
        <begin position="372"/>
        <end position="394"/>
    </location>
</feature>
<dbReference type="InterPro" id="IPR036259">
    <property type="entry name" value="MFS_trans_sf"/>
</dbReference>
<dbReference type="OMA" id="CSSMFTN"/>
<dbReference type="PANTHER" id="PTHR42718:SF14">
    <property type="entry name" value="AMINOTRIAZOLE RESISTANCE PROTEIN"/>
    <property type="match status" value="1"/>
</dbReference>
<reference evidence="10" key="2">
    <citation type="journal article" date="2017" name="Genome Announc.">
        <title>Genome sequences of Cyberlindnera fabianii 65, Pichia kudriavzevii 129, and Saccharomyces cerevisiae 131 isolated from fermented masau fruits in Zimbabwe.</title>
        <authorList>
            <person name="van Rijswijck I.M.H."/>
            <person name="Derks M.F.L."/>
            <person name="Abee T."/>
            <person name="de Ridder D."/>
            <person name="Smid E.J."/>
        </authorList>
    </citation>
    <scope>NUCLEOTIDE SEQUENCE [LARGE SCALE GENOMIC DNA]</scope>
    <source>
        <strain evidence="10">65</strain>
    </source>
</reference>
<reference evidence="8" key="1">
    <citation type="journal article" date="2014" name="Genome Announc.">
        <title>Genome sequence of the yeast Cyberlindnera fabianii (Hansenula fabianii).</title>
        <authorList>
            <person name="Freel K.C."/>
            <person name="Sarilar V."/>
            <person name="Neuveglise C."/>
            <person name="Devillers H."/>
            <person name="Friedrich A."/>
            <person name="Schacherer J."/>
        </authorList>
    </citation>
    <scope>NUCLEOTIDE SEQUENCE</scope>
    <source>
        <strain evidence="8">YJS4271</strain>
    </source>
</reference>
<feature type="transmembrane region" description="Helical" evidence="6">
    <location>
        <begin position="149"/>
        <end position="172"/>
    </location>
</feature>
<feature type="transmembrane region" description="Helical" evidence="6">
    <location>
        <begin position="241"/>
        <end position="260"/>
    </location>
</feature>
<dbReference type="OrthoDB" id="2130629at2759"/>
<dbReference type="VEuPathDB" id="FungiDB:BON22_0337"/>
<dbReference type="Gene3D" id="1.20.1250.20">
    <property type="entry name" value="MFS general substrate transporter like domains"/>
    <property type="match status" value="2"/>
</dbReference>
<dbReference type="GO" id="GO:0016020">
    <property type="term" value="C:membrane"/>
    <property type="evidence" value="ECO:0007669"/>
    <property type="project" value="UniProtKB-SubCell"/>
</dbReference>
<feature type="transmembrane region" description="Helical" evidence="6">
    <location>
        <begin position="343"/>
        <end position="360"/>
    </location>
</feature>
<evidence type="ECO:0000256" key="6">
    <source>
        <dbReference type="SAM" id="Phobius"/>
    </source>
</evidence>
<dbReference type="EMBL" id="MPUK01000001">
    <property type="protein sequence ID" value="ONH69490.1"/>
    <property type="molecule type" value="Genomic_DNA"/>
</dbReference>
<feature type="transmembrane region" description="Helical" evidence="6">
    <location>
        <begin position="312"/>
        <end position="336"/>
    </location>
</feature>
<proteinExistence type="predicted"/>
<dbReference type="AlphaFoldDB" id="A0A061AJ25"/>
<evidence type="ECO:0000256" key="4">
    <source>
        <dbReference type="ARBA" id="ARBA00023136"/>
    </source>
</evidence>
<organism evidence="8">
    <name type="scientific">Cyberlindnera fabianii</name>
    <name type="common">Yeast</name>
    <name type="synonym">Hansenula fabianii</name>
    <dbReference type="NCBI Taxonomy" id="36022"/>
    <lineage>
        <taxon>Eukaryota</taxon>
        <taxon>Fungi</taxon>
        <taxon>Dikarya</taxon>
        <taxon>Ascomycota</taxon>
        <taxon>Saccharomycotina</taxon>
        <taxon>Saccharomycetes</taxon>
        <taxon>Phaffomycetales</taxon>
        <taxon>Phaffomycetaceae</taxon>
        <taxon>Cyberlindnera</taxon>
    </lineage>
</organism>
<feature type="domain" description="Major facilitator superfamily (MFS) profile" evidence="7">
    <location>
        <begin position="19"/>
        <end position="469"/>
    </location>
</feature>
<feature type="transmembrane region" description="Helical" evidence="6">
    <location>
        <begin position="445"/>
        <end position="467"/>
    </location>
</feature>
<gene>
    <name evidence="9" type="ORF">BON22_0337</name>
    <name evidence="8" type="ORF">CYFA0S_01e11518g</name>
</gene>
<dbReference type="PANTHER" id="PTHR42718">
    <property type="entry name" value="MAJOR FACILITATOR SUPERFAMILY MULTIDRUG TRANSPORTER MFSC"/>
    <property type="match status" value="1"/>
</dbReference>
<feature type="transmembrane region" description="Helical" evidence="6">
    <location>
        <begin position="406"/>
        <end position="425"/>
    </location>
</feature>
<sequence>MAIDPRPSTLPKWYHEVCVLAVVALSNILNQAGAVQTLPSMNILTDAFDNVTSADRSWFMAAFPLTSGALILISGKFGDLYGLKKVMLCGTAWGALWTLLAGLSGYTNSVVFFCICRAMHGVGVAFVFPNAVGTMGALYTNGQRKANAFSFIGAMAPAGATLGVVFSALTAQFGHWQWAYYANCIVFVILGIMIWFFIPDIPRHAAPEVTMDWLGSAVGVAGLVLFNFASNQAPEAGWGSPYIIVLYIIGILLIVLFFFVELRAKYPLVPKEIMHIQTLLVLLPVGAGWGSFSIYMFYFWSLVMNLKGYTPLAGASTYVTFLVFGMLAAATCSFLIRRVRQAFILLAANFAFFIGITMLATSPVHQTYFSMLFAQMIIISFGMDLSFPASSLILSDALPKKHQGMASSLVSTMINYSMSISLGYAATADVKVFASTGDSLKAYRAAMYVGIGFSGVGVLLAFVLLVLSYIRTDRHKGVAVSADSTDQGDNMTEEKDADAFEQTSQHVSRDHTV</sequence>
<evidence type="ECO:0000256" key="3">
    <source>
        <dbReference type="ARBA" id="ARBA00022989"/>
    </source>
</evidence>
<dbReference type="GO" id="GO:0022857">
    <property type="term" value="F:transmembrane transporter activity"/>
    <property type="evidence" value="ECO:0007669"/>
    <property type="project" value="InterPro"/>
</dbReference>
<evidence type="ECO:0000256" key="1">
    <source>
        <dbReference type="ARBA" id="ARBA00004141"/>
    </source>
</evidence>
<dbReference type="Proteomes" id="UP000189513">
    <property type="component" value="Unassembled WGS sequence"/>
</dbReference>
<reference evidence="9" key="3">
    <citation type="submission" date="2017-01" db="EMBL/GenBank/DDBJ databases">
        <authorList>
            <person name="Mah S.A."/>
            <person name="Swanson W.J."/>
            <person name="Moy G.W."/>
            <person name="Vacquier V.D."/>
        </authorList>
    </citation>
    <scope>NUCLEOTIDE SEQUENCE [LARGE SCALE GENOMIC DNA]</scope>
    <source>
        <strain evidence="9">65</strain>
    </source>
</reference>
<evidence type="ECO:0000256" key="5">
    <source>
        <dbReference type="SAM" id="MobiDB-lite"/>
    </source>
</evidence>
<keyword evidence="4 6" id="KW-0472">Membrane</keyword>
<evidence type="ECO:0000256" key="2">
    <source>
        <dbReference type="ARBA" id="ARBA00022692"/>
    </source>
</evidence>
<protein>
    <submittedName>
        <fullName evidence="9">Aminotriazole resistance protein</fullName>
    </submittedName>
    <submittedName>
        <fullName evidence="8">CYFA0S01e11518g1_1</fullName>
    </submittedName>
</protein>
<dbReference type="EMBL" id="LK052886">
    <property type="protein sequence ID" value="CDR37529.1"/>
    <property type="molecule type" value="Genomic_DNA"/>
</dbReference>
<evidence type="ECO:0000313" key="10">
    <source>
        <dbReference type="Proteomes" id="UP000189513"/>
    </source>
</evidence>
<feature type="transmembrane region" description="Helical" evidence="6">
    <location>
        <begin position="210"/>
        <end position="229"/>
    </location>
</feature>
<dbReference type="SUPFAM" id="SSF103473">
    <property type="entry name" value="MFS general substrate transporter"/>
    <property type="match status" value="2"/>
</dbReference>
<feature type="transmembrane region" description="Helical" evidence="6">
    <location>
        <begin position="86"/>
        <end position="104"/>
    </location>
</feature>
<accession>A0A061AJ25</accession>
<dbReference type="STRING" id="36022.A0A061AJ25"/>
<feature type="region of interest" description="Disordered" evidence="5">
    <location>
        <begin position="480"/>
        <end position="513"/>
    </location>
</feature>
<evidence type="ECO:0000259" key="7">
    <source>
        <dbReference type="PROSITE" id="PS50850"/>
    </source>
</evidence>
<dbReference type="InterPro" id="IPR020846">
    <property type="entry name" value="MFS_dom"/>
</dbReference>
<dbReference type="InterPro" id="IPR011701">
    <property type="entry name" value="MFS"/>
</dbReference>
<keyword evidence="10" id="KW-1185">Reference proteome</keyword>
<evidence type="ECO:0000313" key="8">
    <source>
        <dbReference type="EMBL" id="CDR37529.1"/>
    </source>
</evidence>
<name>A0A061AJ25_CYBFA</name>
<comment type="subcellular location">
    <subcellularLocation>
        <location evidence="1">Membrane</location>
        <topology evidence="1">Multi-pass membrane protein</topology>
    </subcellularLocation>
</comment>
<dbReference type="Pfam" id="PF07690">
    <property type="entry name" value="MFS_1"/>
    <property type="match status" value="1"/>
</dbReference>
<feature type="transmembrane region" description="Helical" evidence="6">
    <location>
        <begin position="58"/>
        <end position="74"/>
    </location>
</feature>
<dbReference type="PROSITE" id="PS50850">
    <property type="entry name" value="MFS"/>
    <property type="match status" value="1"/>
</dbReference>
<keyword evidence="2 6" id="KW-0812">Transmembrane</keyword>
<keyword evidence="3 6" id="KW-1133">Transmembrane helix</keyword>